<name>K9YL89_CYASC</name>
<dbReference type="InterPro" id="IPR006685">
    <property type="entry name" value="MscS_channel_2nd"/>
</dbReference>
<evidence type="ECO:0000256" key="2">
    <source>
        <dbReference type="ARBA" id="ARBA00008017"/>
    </source>
</evidence>
<evidence type="ECO:0000256" key="7">
    <source>
        <dbReference type="SAM" id="Phobius"/>
    </source>
</evidence>
<evidence type="ECO:0000256" key="6">
    <source>
        <dbReference type="ARBA" id="ARBA00023136"/>
    </source>
</evidence>
<dbReference type="eggNOG" id="COG0668">
    <property type="taxonomic scope" value="Bacteria"/>
</dbReference>
<keyword evidence="6 7" id="KW-0472">Membrane</keyword>
<comment type="similarity">
    <text evidence="2">Belongs to the MscS (TC 1.A.23) family.</text>
</comment>
<keyword evidence="5 7" id="KW-1133">Transmembrane helix</keyword>
<dbReference type="InterPro" id="IPR023408">
    <property type="entry name" value="MscS_beta-dom_sf"/>
</dbReference>
<evidence type="ECO:0000259" key="8">
    <source>
        <dbReference type="Pfam" id="PF00924"/>
    </source>
</evidence>
<feature type="transmembrane region" description="Helical" evidence="7">
    <location>
        <begin position="48"/>
        <end position="67"/>
    </location>
</feature>
<dbReference type="PANTHER" id="PTHR30221">
    <property type="entry name" value="SMALL-CONDUCTANCE MECHANOSENSITIVE CHANNEL"/>
    <property type="match status" value="1"/>
</dbReference>
<dbReference type="InterPro" id="IPR011066">
    <property type="entry name" value="MscS_channel_C_sf"/>
</dbReference>
<evidence type="ECO:0000256" key="4">
    <source>
        <dbReference type="ARBA" id="ARBA00022692"/>
    </source>
</evidence>
<feature type="transmembrane region" description="Helical" evidence="7">
    <location>
        <begin position="12"/>
        <end position="36"/>
    </location>
</feature>
<dbReference type="Gene3D" id="2.30.30.60">
    <property type="match status" value="1"/>
</dbReference>
<dbReference type="InterPro" id="IPR011014">
    <property type="entry name" value="MscS_channel_TM-2"/>
</dbReference>
<sequence length="263" mass="28827">MRDTIDNLPSLIGSLIVIFVTWLVAVGVKNVALLWAEKTEGDRSTDILISRLCYGGVWVVGSVISLGILGLDFGLLLGTLGLTSVAIGFSLKDVLGNYISGVILLAARPFRINDQVVISDYEGTITQIQLRAITLQTYDGRLVYIPNQQVFQSSIVNITASPFRRSSIVFGVDDSSNLDLVKEVVREAIMGIEGVESEREVIILVQELIPSTVHLEVLFWVNSRRQSFIKVTSDVCQGIKEALEKANIETPTNSYVITLDNPS</sequence>
<keyword evidence="11" id="KW-1185">Reference proteome</keyword>
<proteinExistence type="inferred from homology"/>
<evidence type="ECO:0000313" key="10">
    <source>
        <dbReference type="EMBL" id="AFZ47654.1"/>
    </source>
</evidence>
<dbReference type="KEGG" id="csn:Cyast_1697"/>
<dbReference type="SUPFAM" id="SSF82861">
    <property type="entry name" value="Mechanosensitive channel protein MscS (YggB), transmembrane region"/>
    <property type="match status" value="1"/>
</dbReference>
<dbReference type="BioCyc" id="CSTA292563:G1353-1704-MONOMER"/>
<dbReference type="SUPFAM" id="SSF82689">
    <property type="entry name" value="Mechanosensitive channel protein MscS (YggB), C-terminal domain"/>
    <property type="match status" value="1"/>
</dbReference>
<keyword evidence="3" id="KW-1003">Cell membrane</keyword>
<feature type="domain" description="Mechanosensitive ion channel MscS C-terminal" evidence="9">
    <location>
        <begin position="168"/>
        <end position="249"/>
    </location>
</feature>
<keyword evidence="4 7" id="KW-0812">Transmembrane</keyword>
<feature type="domain" description="Mechanosensitive ion channel MscS" evidence="8">
    <location>
        <begin position="93"/>
        <end position="159"/>
    </location>
</feature>
<dbReference type="STRING" id="292563.Cyast_1697"/>
<dbReference type="AlphaFoldDB" id="K9YL89"/>
<dbReference type="Pfam" id="PF00924">
    <property type="entry name" value="MS_channel_2nd"/>
    <property type="match status" value="1"/>
</dbReference>
<evidence type="ECO:0000313" key="11">
    <source>
        <dbReference type="Proteomes" id="UP000010483"/>
    </source>
</evidence>
<dbReference type="InterPro" id="IPR010920">
    <property type="entry name" value="LSM_dom_sf"/>
</dbReference>
<organism evidence="10 11">
    <name type="scientific">Cyanobacterium stanieri (strain ATCC 29140 / PCC 7202)</name>
    <dbReference type="NCBI Taxonomy" id="292563"/>
    <lineage>
        <taxon>Bacteria</taxon>
        <taxon>Bacillati</taxon>
        <taxon>Cyanobacteriota</taxon>
        <taxon>Cyanophyceae</taxon>
        <taxon>Oscillatoriophycideae</taxon>
        <taxon>Chroococcales</taxon>
        <taxon>Geminocystaceae</taxon>
        <taxon>Cyanobacterium</taxon>
    </lineage>
</organism>
<protein>
    <submittedName>
        <fullName evidence="10">MscS Mechanosensitive ion channel</fullName>
    </submittedName>
</protein>
<dbReference type="InterPro" id="IPR049278">
    <property type="entry name" value="MS_channel_C"/>
</dbReference>
<accession>K9YL89</accession>
<dbReference type="GO" id="GO:0008381">
    <property type="term" value="F:mechanosensitive monoatomic ion channel activity"/>
    <property type="evidence" value="ECO:0007669"/>
    <property type="project" value="InterPro"/>
</dbReference>
<dbReference type="Pfam" id="PF21082">
    <property type="entry name" value="MS_channel_3rd"/>
    <property type="match status" value="1"/>
</dbReference>
<evidence type="ECO:0000256" key="5">
    <source>
        <dbReference type="ARBA" id="ARBA00022989"/>
    </source>
</evidence>
<dbReference type="PANTHER" id="PTHR30221:SF1">
    <property type="entry name" value="SMALL-CONDUCTANCE MECHANOSENSITIVE CHANNEL"/>
    <property type="match status" value="1"/>
</dbReference>
<comment type="subcellular location">
    <subcellularLocation>
        <location evidence="1">Cell membrane</location>
        <topology evidence="1">Multi-pass membrane protein</topology>
    </subcellularLocation>
</comment>
<evidence type="ECO:0000256" key="1">
    <source>
        <dbReference type="ARBA" id="ARBA00004651"/>
    </source>
</evidence>
<evidence type="ECO:0000256" key="3">
    <source>
        <dbReference type="ARBA" id="ARBA00022475"/>
    </source>
</evidence>
<dbReference type="InterPro" id="IPR045275">
    <property type="entry name" value="MscS_archaea/bacteria_type"/>
</dbReference>
<evidence type="ECO:0000259" key="9">
    <source>
        <dbReference type="Pfam" id="PF21082"/>
    </source>
</evidence>
<reference evidence="11" key="1">
    <citation type="journal article" date="2013" name="Proc. Natl. Acad. Sci. U.S.A.">
        <title>Improving the coverage of the cyanobacterial phylum using diversity-driven genome sequencing.</title>
        <authorList>
            <person name="Shih P.M."/>
            <person name="Wu D."/>
            <person name="Latifi A."/>
            <person name="Axen S.D."/>
            <person name="Fewer D.P."/>
            <person name="Talla E."/>
            <person name="Calteau A."/>
            <person name="Cai F."/>
            <person name="Tandeau de Marsac N."/>
            <person name="Rippka R."/>
            <person name="Herdman M."/>
            <person name="Sivonen K."/>
            <person name="Coursin T."/>
            <person name="Laurent T."/>
            <person name="Goodwin L."/>
            <person name="Nolan M."/>
            <person name="Davenport K.W."/>
            <person name="Han C.S."/>
            <person name="Rubin E.M."/>
            <person name="Eisen J.A."/>
            <person name="Woyke T."/>
            <person name="Gugger M."/>
            <person name="Kerfeld C.A."/>
        </authorList>
    </citation>
    <scope>NUCLEOTIDE SEQUENCE [LARGE SCALE GENOMIC DNA]</scope>
    <source>
        <strain evidence="11">ATCC 29140 / PCC 7202</strain>
    </source>
</reference>
<dbReference type="HOGENOM" id="CLU_037945_1_0_3"/>
<gene>
    <name evidence="10" type="ordered locus">Cyast_1697</name>
</gene>
<dbReference type="GO" id="GO:0005886">
    <property type="term" value="C:plasma membrane"/>
    <property type="evidence" value="ECO:0007669"/>
    <property type="project" value="UniProtKB-SubCell"/>
</dbReference>
<dbReference type="EMBL" id="CP003940">
    <property type="protein sequence ID" value="AFZ47654.1"/>
    <property type="molecule type" value="Genomic_DNA"/>
</dbReference>
<dbReference type="Gene3D" id="1.10.287.1260">
    <property type="match status" value="1"/>
</dbReference>
<dbReference type="Gene3D" id="3.30.70.100">
    <property type="match status" value="1"/>
</dbReference>
<dbReference type="SUPFAM" id="SSF50182">
    <property type="entry name" value="Sm-like ribonucleoproteins"/>
    <property type="match status" value="1"/>
</dbReference>
<dbReference type="PATRIC" id="fig|292563.3.peg.1772"/>
<dbReference type="Proteomes" id="UP000010483">
    <property type="component" value="Chromosome"/>
</dbReference>